<evidence type="ECO:0000259" key="8">
    <source>
        <dbReference type="Pfam" id="PF25919"/>
    </source>
</evidence>
<dbReference type="Pfam" id="PF25975">
    <property type="entry name" value="CzcB_C"/>
    <property type="match status" value="1"/>
</dbReference>
<dbReference type="GO" id="GO:0016020">
    <property type="term" value="C:membrane"/>
    <property type="evidence" value="ECO:0007669"/>
    <property type="project" value="InterPro"/>
</dbReference>
<keyword evidence="4" id="KW-0406">Ion transport</keyword>
<organism evidence="11 12">
    <name type="scientific">Crenobacter cavernae</name>
    <dbReference type="NCBI Taxonomy" id="2290923"/>
    <lineage>
        <taxon>Bacteria</taxon>
        <taxon>Pseudomonadati</taxon>
        <taxon>Pseudomonadota</taxon>
        <taxon>Betaproteobacteria</taxon>
        <taxon>Neisseriales</taxon>
        <taxon>Neisseriaceae</taxon>
        <taxon>Crenobacter</taxon>
    </lineage>
</organism>
<evidence type="ECO:0000256" key="1">
    <source>
        <dbReference type="ARBA" id="ARBA00009477"/>
    </source>
</evidence>
<dbReference type="AlphaFoldDB" id="A0A345Y9L7"/>
<dbReference type="InterPro" id="IPR045800">
    <property type="entry name" value="HMBD"/>
</dbReference>
<dbReference type="Gene3D" id="2.40.420.20">
    <property type="match status" value="1"/>
</dbReference>
<dbReference type="FunFam" id="2.40.30.170:FF:000010">
    <property type="entry name" value="Efflux RND transporter periplasmic adaptor subunit"/>
    <property type="match status" value="1"/>
</dbReference>
<dbReference type="SUPFAM" id="SSF111369">
    <property type="entry name" value="HlyD-like secretion proteins"/>
    <property type="match status" value="1"/>
</dbReference>
<evidence type="ECO:0000256" key="3">
    <source>
        <dbReference type="ARBA" id="ARBA00022729"/>
    </source>
</evidence>
<feature type="domain" description="CzcB-like C-terminal circularly permuted SH3-like" evidence="10">
    <location>
        <begin position="327"/>
        <end position="386"/>
    </location>
</feature>
<dbReference type="Gene3D" id="2.40.30.170">
    <property type="match status" value="1"/>
</dbReference>
<dbReference type="InterPro" id="IPR058791">
    <property type="entry name" value="3HB_CusB"/>
</dbReference>
<feature type="domain" description="Heavy metal binding" evidence="6">
    <location>
        <begin position="45"/>
        <end position="72"/>
    </location>
</feature>
<dbReference type="InterPro" id="IPR058792">
    <property type="entry name" value="Beta-barrel_RND_2"/>
</dbReference>
<dbReference type="InterPro" id="IPR006143">
    <property type="entry name" value="RND_pump_MFP"/>
</dbReference>
<dbReference type="InterPro" id="IPR058649">
    <property type="entry name" value="CzcB_C"/>
</dbReference>
<dbReference type="PANTHER" id="PTHR30097">
    <property type="entry name" value="CATION EFFLUX SYSTEM PROTEIN CUSB"/>
    <property type="match status" value="1"/>
</dbReference>
<evidence type="ECO:0000313" key="12">
    <source>
        <dbReference type="Proteomes" id="UP000254537"/>
    </source>
</evidence>
<evidence type="ECO:0000256" key="2">
    <source>
        <dbReference type="ARBA" id="ARBA00022448"/>
    </source>
</evidence>
<dbReference type="GO" id="GO:0060003">
    <property type="term" value="P:copper ion export"/>
    <property type="evidence" value="ECO:0007669"/>
    <property type="project" value="TreeGrafter"/>
</dbReference>
<evidence type="ECO:0000256" key="5">
    <source>
        <dbReference type="SAM" id="SignalP"/>
    </source>
</evidence>
<dbReference type="GO" id="GO:0046914">
    <property type="term" value="F:transition metal ion binding"/>
    <property type="evidence" value="ECO:0007669"/>
    <property type="project" value="TreeGrafter"/>
</dbReference>
<feature type="domain" description="CusB-like barrel-sandwich hybrid" evidence="8">
    <location>
        <begin position="122"/>
        <end position="239"/>
    </location>
</feature>
<dbReference type="Pfam" id="PF25954">
    <property type="entry name" value="Beta-barrel_RND_2"/>
    <property type="match status" value="1"/>
</dbReference>
<dbReference type="InterPro" id="IPR058790">
    <property type="entry name" value="BSH_CusB"/>
</dbReference>
<evidence type="ECO:0000313" key="11">
    <source>
        <dbReference type="EMBL" id="AXK40619.1"/>
    </source>
</evidence>
<evidence type="ECO:0000259" key="7">
    <source>
        <dbReference type="Pfam" id="PF25869"/>
    </source>
</evidence>
<feature type="chain" id="PRO_5016617028" evidence="5">
    <location>
        <begin position="28"/>
        <end position="488"/>
    </location>
</feature>
<dbReference type="KEGG" id="ccah:DWG20_14975"/>
<accession>A0A345Y9L7</accession>
<dbReference type="InterPro" id="IPR021647">
    <property type="entry name" value="CusF_Ec"/>
</dbReference>
<name>A0A345Y9L7_9NEIS</name>
<comment type="similarity">
    <text evidence="1">Belongs to the membrane fusion protein (MFP) (TC 8.A.1) family.</text>
</comment>
<dbReference type="GO" id="GO:0022857">
    <property type="term" value="F:transmembrane transporter activity"/>
    <property type="evidence" value="ECO:0007669"/>
    <property type="project" value="InterPro"/>
</dbReference>
<evidence type="ECO:0000256" key="4">
    <source>
        <dbReference type="ARBA" id="ARBA00023065"/>
    </source>
</evidence>
<evidence type="ECO:0000259" key="9">
    <source>
        <dbReference type="Pfam" id="PF25954"/>
    </source>
</evidence>
<dbReference type="GO" id="GO:0015679">
    <property type="term" value="P:plasma membrane copper ion transport"/>
    <property type="evidence" value="ECO:0007669"/>
    <property type="project" value="TreeGrafter"/>
</dbReference>
<sequence length="488" mass="51420">MRKNTIKLAVLVAVVAAASGGAGYWVAVQREAPAQEAGAGPKVLYWYDPMVPNQHFDKPGKSPFMDMLLVPKYADEGGEAAGVKIDPSVVQNLGIRWATVEFGTLADTTDVAATVQLNERQVAIVQARSGGFVERVYARAPGDVIARGAPIVDLLVPDWAGAQHEFLALLRTGDPSLAQAARERLKLLGMPSELIARVEKTRQARPVVTISSPISGLIQTLDVRAGMSVGPGAPLFKINGLETVWLEAALPEAQAGQVAAKQGVEARLAAYPGDVFKGKVVAVLPEMNAESRTLRVRVELPNRDGRLKPGMFAQVRLDAGISQPVLLVPAEAVIRTGTRNVVLVELAGGRFQPVEVQLGKEAGGKVAVLSGLTKGQKVVASGQFLIDSEASLKGVMARMQEGSAATSGDKATALYEAVGKVESIKDGEITLSHGPVASLGWGAMTMPFKLARPDMAASLKPGDTVDFGFRQGDGGYVIEKLAKSGSRP</sequence>
<dbReference type="InterPro" id="IPR042230">
    <property type="entry name" value="CusF_sf"/>
</dbReference>
<feature type="signal peptide" evidence="5">
    <location>
        <begin position="1"/>
        <end position="27"/>
    </location>
</feature>
<dbReference type="Pfam" id="PF19335">
    <property type="entry name" value="HMBD"/>
    <property type="match status" value="1"/>
</dbReference>
<dbReference type="RefSeq" id="WP_115434546.1">
    <property type="nucleotide sequence ID" value="NZ_CP031337.1"/>
</dbReference>
<protein>
    <submittedName>
        <fullName evidence="11">Efflux RND transporter periplasmic adaptor subunit</fullName>
    </submittedName>
</protein>
<dbReference type="Gene3D" id="6.10.140.730">
    <property type="match status" value="1"/>
</dbReference>
<dbReference type="InterPro" id="IPR051909">
    <property type="entry name" value="MFP_Cation_Efflux"/>
</dbReference>
<dbReference type="Pfam" id="PF25919">
    <property type="entry name" value="BSH_CusB"/>
    <property type="match status" value="1"/>
</dbReference>
<dbReference type="Gene3D" id="2.40.50.320">
    <property type="entry name" value="Copper binding periplasmic protein CusF"/>
    <property type="match status" value="1"/>
</dbReference>
<dbReference type="FunFam" id="2.40.420.20:FF:000003">
    <property type="entry name" value="Cation efflux system protein cusB"/>
    <property type="match status" value="1"/>
</dbReference>
<evidence type="ECO:0000259" key="6">
    <source>
        <dbReference type="Pfam" id="PF19335"/>
    </source>
</evidence>
<reference evidence="11 12" key="1">
    <citation type="submission" date="2018-07" db="EMBL/GenBank/DDBJ databases">
        <title>Crenobacter cavernae sp. nov., isolated from a karst cave.</title>
        <authorList>
            <person name="Zhu H."/>
        </authorList>
    </citation>
    <scope>NUCLEOTIDE SEQUENCE [LARGE SCALE GENOMIC DNA]</scope>
    <source>
        <strain evidence="11 12">K1W11S-77</strain>
    </source>
</reference>
<dbReference type="EMBL" id="CP031337">
    <property type="protein sequence ID" value="AXK40619.1"/>
    <property type="molecule type" value="Genomic_DNA"/>
</dbReference>
<feature type="domain" description="CusB-like three alpha-helical bundle" evidence="7">
    <location>
        <begin position="158"/>
        <end position="205"/>
    </location>
</feature>
<dbReference type="PANTHER" id="PTHR30097:SF15">
    <property type="entry name" value="CATION EFFLUX SYSTEM PROTEIN CUSB"/>
    <property type="match status" value="1"/>
</dbReference>
<dbReference type="Proteomes" id="UP000254537">
    <property type="component" value="Chromosome"/>
</dbReference>
<proteinExistence type="inferred from homology"/>
<dbReference type="GO" id="GO:0030288">
    <property type="term" value="C:outer membrane-bounded periplasmic space"/>
    <property type="evidence" value="ECO:0007669"/>
    <property type="project" value="TreeGrafter"/>
</dbReference>
<keyword evidence="2" id="KW-0813">Transport</keyword>
<keyword evidence="3 5" id="KW-0732">Signal</keyword>
<dbReference type="OrthoDB" id="9806939at2"/>
<dbReference type="Pfam" id="PF11604">
    <property type="entry name" value="CusF_Ec"/>
    <property type="match status" value="1"/>
</dbReference>
<dbReference type="NCBIfam" id="TIGR01730">
    <property type="entry name" value="RND_mfp"/>
    <property type="match status" value="1"/>
</dbReference>
<feature type="domain" description="CusB-like beta-barrel" evidence="9">
    <location>
        <begin position="243"/>
        <end position="319"/>
    </location>
</feature>
<evidence type="ECO:0000259" key="10">
    <source>
        <dbReference type="Pfam" id="PF25975"/>
    </source>
</evidence>
<gene>
    <name evidence="11" type="ORF">DWG20_14975</name>
</gene>
<dbReference type="Pfam" id="PF25869">
    <property type="entry name" value="3HB_CusB"/>
    <property type="match status" value="1"/>
</dbReference>